<organism evidence="1 2">
    <name type="scientific">Puccinia graminis f. sp. tritici</name>
    <dbReference type="NCBI Taxonomy" id="56615"/>
    <lineage>
        <taxon>Eukaryota</taxon>
        <taxon>Fungi</taxon>
        <taxon>Dikarya</taxon>
        <taxon>Basidiomycota</taxon>
        <taxon>Pucciniomycotina</taxon>
        <taxon>Pucciniomycetes</taxon>
        <taxon>Pucciniales</taxon>
        <taxon>Pucciniaceae</taxon>
        <taxon>Puccinia</taxon>
    </lineage>
</organism>
<evidence type="ECO:0000313" key="2">
    <source>
        <dbReference type="Proteomes" id="UP000325313"/>
    </source>
</evidence>
<accession>A0A5B0RB87</accession>
<evidence type="ECO:0000313" key="1">
    <source>
        <dbReference type="EMBL" id="KAA1122599.1"/>
    </source>
</evidence>
<dbReference type="AlphaFoldDB" id="A0A5B0RB87"/>
<sequence>MPINTLTGINHPLPTTHHAQKLQSTHSNNLFTIKYSASQASQPTPQDLSQPQVNPVSNQYKYGLSSPRLGSPLSSSSLRYQFPDRSHLSPLLTNPLAFTARPILNNSLKSPHHSHHLRSPTLFLFFSLSFSPFAPIPSRSILSTTNSLLPNIYSSTTHPRSADTLSRIPHLAVANLCLLHIAV</sequence>
<comment type="caution">
    <text evidence="1">The sequence shown here is derived from an EMBL/GenBank/DDBJ whole genome shotgun (WGS) entry which is preliminary data.</text>
</comment>
<reference evidence="1 2" key="1">
    <citation type="submission" date="2019-05" db="EMBL/GenBank/DDBJ databases">
        <title>Emergence of the Ug99 lineage of the wheat stem rust pathogen through somatic hybridization.</title>
        <authorList>
            <person name="Li F."/>
            <person name="Upadhyaya N.M."/>
            <person name="Sperschneider J."/>
            <person name="Matny O."/>
            <person name="Nguyen-Phuc H."/>
            <person name="Mago R."/>
            <person name="Raley C."/>
            <person name="Miller M.E."/>
            <person name="Silverstein K.A.T."/>
            <person name="Henningsen E."/>
            <person name="Hirsch C.D."/>
            <person name="Visser B."/>
            <person name="Pretorius Z.A."/>
            <person name="Steffenson B.J."/>
            <person name="Schwessinger B."/>
            <person name="Dodds P.N."/>
            <person name="Figueroa M."/>
        </authorList>
    </citation>
    <scope>NUCLEOTIDE SEQUENCE [LARGE SCALE GENOMIC DNA]</scope>
    <source>
        <strain evidence="1 2">Ug99</strain>
    </source>
</reference>
<dbReference type="Proteomes" id="UP000325313">
    <property type="component" value="Unassembled WGS sequence"/>
</dbReference>
<proteinExistence type="predicted"/>
<gene>
    <name evidence="1" type="ORF">PGTUg99_001471</name>
</gene>
<protein>
    <submittedName>
        <fullName evidence="1">Uncharacterized protein</fullName>
    </submittedName>
</protein>
<dbReference type="EMBL" id="VDEP01000228">
    <property type="protein sequence ID" value="KAA1122599.1"/>
    <property type="molecule type" value="Genomic_DNA"/>
</dbReference>
<name>A0A5B0RB87_PUCGR</name>